<comment type="caution">
    <text evidence="2">The sequence shown here is derived from an EMBL/GenBank/DDBJ whole genome shotgun (WGS) entry which is preliminary data.</text>
</comment>
<dbReference type="PANTHER" id="PTHR33127:SF5">
    <property type="entry name" value="TRANSMEMBRANE PROTEIN"/>
    <property type="match status" value="1"/>
</dbReference>
<dbReference type="OrthoDB" id="620303at2759"/>
<proteinExistence type="predicted"/>
<feature type="domain" description="KIB1-4 beta-propeller" evidence="1">
    <location>
        <begin position="1809"/>
        <end position="2023"/>
    </location>
</feature>
<gene>
    <name evidence="2" type="ORF">CTI12_AA009590</name>
</gene>
<feature type="domain" description="KIB1-4 beta-propeller" evidence="1">
    <location>
        <begin position="1541"/>
        <end position="1683"/>
    </location>
</feature>
<accession>A0A2U1QHE4</accession>
<dbReference type="InterPro" id="IPR005174">
    <property type="entry name" value="KIB1-4_b-propeller"/>
</dbReference>
<sequence length="2066" mass="237927">MKMKKMEQISNGLVCDGFPPLSAKHPWLVAQNLEDEENNIQDLFFYTIHNELPHYQCRIPELLGERIRGCFHGWVILSNHPNNNKWSLWKPSTSKIIRLPTLILKDGGYESISECCLSAPPKDPSSILLLTRTNKPTFVFFRLVSKRKKFRWIEMSYAYQLKRLTFDGTLLRNLTCCDGEVYALSSDGTFSDFVILVDIEVRDKEVVITLMLFGTCPFPPSGPRGGKKINYLKGSSTKLFYIEIYFEDWERRIPIRVFVFKSDMTSIDWEKRACLILWDLTGYKYEDEMDFKTMDMSCETWKVIHDLQNATFFVDLARDYSVSYTPVIASDAGGFIHIRGEMGETIYSYHVKTDTISLFHILSPMLPTSHLSLWECRLKRDHGEAKRTIDSKVEMKNNNDILLTPGMDCGVKSSESHLLDVPFSVLETIMEYSAGVEYMNLRATCKQCHLAAPLVKWRNDTSLGRLQTYSLVSPWLMVADKNRGVMIFTDPILGGNYFLKKPRISKVYGKLYCSKFGWLLFESYALNCLLFFNPFTNAIKGLPYLEYSLESMCFSAPPTSLDCMVIGFLKLEYWHVYILYVNREPTWRTLNLGPDPHTIRFSTFYGGDLYALCEKGELIVFNNLGKEDCYWKFVEAEAPKGGCTSCRQYFLTNCDQHLLLVRVGEYGGHVEVFKRNESKQEWEKLDCIGKHMIFVCGTTCLCIEAKVPKMENKIFFPRLHTKNRKVVFYSLDTCKYHTFDGENVQEHVGGFFGTTYYLSQGKEFRGLSPSKELMAGLSARSSSVIQGLPYLEYSLESMCFSAPPTSLDCMVIGFLKLEYWHVYILYVNREPTWRTLNLGPDPHTIRFSTFYGGDLYALCEKGELIVFNNLGKEDCYWKFVEAEAPKGGCTSCRQYFLTNCDQHLLLVRVGEYGGHVEVFKRNESKQEWEKLDCIGKHMIFVCGTTCLCIEAKVPKMENKIFFPRLHTKNRKVVFYSLDTCKYHTFDGENVQEHVGGFFGTTYYLSQGKEFRGLSPSKELMAGLSARSSSVIQMEQISSVSVCDRLLPLSAKYPWLVAQSLEDEENNIQDQFFYTIHNELPHYRCQIPELIGERIRGCFHGWLILSNHPNNNKWSLWNQETSKIIHLPTLILEDGGYESIGDCCLSAPPTDPSSILLLTRTNKPTFVFFRLVNKRKKFRWIEMSYAYQLKRLTFDGKLVNNLTYCNGKVYALSFNSTFAQFILHVEIVVWDKEVVIKLMLFGACPFPPSGPRGGDWIHYLKGVSTKLFYIRIYFEDWGRRIPLRVFVFKSDMACIDWEKRECLKYWDLTDFNHEDADKIDYEKLDLSSETWEVIDDLKNATFFVDLGRDHSVSYRLVIASDAGGFIHIRGEMGKIIYSYHVKTDTISLFHIPSPMLPTSHLSLWECRLKGDHGEAKCIIDSKVEMKNNNDILLRSGMVCGVKSNESHLLNVPFHILETIMKFSVGVEYMNLRATSKQCHLAAPLVKWRNDTSLGRLQTYSVVSPWLMVVDKKRGVMTFTDPMLGGNYFLKNSRISIVYGKLYCSKFGWLLFKSYSLNCLVFFNPFTNVVKDLPDAEYSLKSLCFSAPPTSLDCMVVGFSTREYWRVDILYVNREPTWRTINLCLDPHTVCYPTFYGRDLYALCKEGELLVISNLDKEDCCWKLVEAEAPKGSCTSLKGDHGEAKCIIDSKVEMKNNNDILLRSGMVCGVKSNESHLLNVPFHILETIMKFSVGVEYMNLRATSKQCHLAAPLVKWRNDTSLGRLQTYSVVSPWLMVVDKKRGVMTFTDPMLGGNYFLKNSRISIVYGKLYCSKFGWLLFKSYSLNCLVFFNPFTNVVKDLPDAEYSLKSLCFSAPPTSLDCMVVGFSTREYWRVDILYVNREPTWRTINLCLDPHTVCYPTFYGRDLYALCKEGELLVISNLDKEDCCWKLVEAEAPKGSCTSSTQYFLTNCDQHLLLVSLGEYGGHVEVFKCYESKQEWEKLDCIGKHMIFVCGTTCLCIEAKVPKMENKIFFPRLHTKNRKVVFYSLDTCKYHTFDGESVQEHVGEFFGTTYYLSRNAWIEPSWS</sequence>
<evidence type="ECO:0000313" key="2">
    <source>
        <dbReference type="EMBL" id="PWA97387.1"/>
    </source>
</evidence>
<feature type="domain" description="KIB1-4 beta-propeller" evidence="1">
    <location>
        <begin position="510"/>
        <end position="726"/>
    </location>
</feature>
<feature type="domain" description="KIB1-4 beta-propeller" evidence="1">
    <location>
        <begin position="1081"/>
        <end position="1352"/>
    </location>
</feature>
<keyword evidence="3" id="KW-1185">Reference proteome</keyword>
<dbReference type="EMBL" id="PKPP01000126">
    <property type="protein sequence ID" value="PWA97387.1"/>
    <property type="molecule type" value="Genomic_DNA"/>
</dbReference>
<dbReference type="Proteomes" id="UP000245207">
    <property type="component" value="Unassembled WGS sequence"/>
</dbReference>
<reference evidence="2 3" key="1">
    <citation type="journal article" date="2018" name="Mol. Plant">
        <title>The genome of Artemisia annua provides insight into the evolution of Asteraceae family and artemisinin biosynthesis.</title>
        <authorList>
            <person name="Shen Q."/>
            <person name="Zhang L."/>
            <person name="Liao Z."/>
            <person name="Wang S."/>
            <person name="Yan T."/>
            <person name="Shi P."/>
            <person name="Liu M."/>
            <person name="Fu X."/>
            <person name="Pan Q."/>
            <person name="Wang Y."/>
            <person name="Lv Z."/>
            <person name="Lu X."/>
            <person name="Zhang F."/>
            <person name="Jiang W."/>
            <person name="Ma Y."/>
            <person name="Chen M."/>
            <person name="Hao X."/>
            <person name="Li L."/>
            <person name="Tang Y."/>
            <person name="Lv G."/>
            <person name="Zhou Y."/>
            <person name="Sun X."/>
            <person name="Brodelius P.E."/>
            <person name="Rose J.K.C."/>
            <person name="Tang K."/>
        </authorList>
    </citation>
    <scope>NUCLEOTIDE SEQUENCE [LARGE SCALE GENOMIC DNA]</scope>
    <source>
        <strain evidence="3">cv. Huhao1</strain>
        <tissue evidence="2">Leaf</tissue>
    </source>
</reference>
<feature type="domain" description="KIB1-4 beta-propeller" evidence="1">
    <location>
        <begin position="54"/>
        <end position="323"/>
    </location>
</feature>
<feature type="domain" description="KIB1-4 beta-propeller" evidence="1">
    <location>
        <begin position="784"/>
        <end position="972"/>
    </location>
</feature>
<evidence type="ECO:0000313" key="3">
    <source>
        <dbReference type="Proteomes" id="UP000245207"/>
    </source>
</evidence>
<evidence type="ECO:0000259" key="1">
    <source>
        <dbReference type="Pfam" id="PF03478"/>
    </source>
</evidence>
<protein>
    <recommendedName>
        <fullName evidence="1">KIB1-4 beta-propeller domain-containing protein</fullName>
    </recommendedName>
</protein>
<dbReference type="PANTHER" id="PTHR33127">
    <property type="entry name" value="TRANSMEMBRANE PROTEIN"/>
    <property type="match status" value="1"/>
</dbReference>
<dbReference type="Pfam" id="PF03478">
    <property type="entry name" value="Beta-prop_KIB1-4"/>
    <property type="match status" value="6"/>
</dbReference>
<organism evidence="2 3">
    <name type="scientific">Artemisia annua</name>
    <name type="common">Sweet wormwood</name>
    <dbReference type="NCBI Taxonomy" id="35608"/>
    <lineage>
        <taxon>Eukaryota</taxon>
        <taxon>Viridiplantae</taxon>
        <taxon>Streptophyta</taxon>
        <taxon>Embryophyta</taxon>
        <taxon>Tracheophyta</taxon>
        <taxon>Spermatophyta</taxon>
        <taxon>Magnoliopsida</taxon>
        <taxon>eudicotyledons</taxon>
        <taxon>Gunneridae</taxon>
        <taxon>Pentapetalae</taxon>
        <taxon>asterids</taxon>
        <taxon>campanulids</taxon>
        <taxon>Asterales</taxon>
        <taxon>Asteraceae</taxon>
        <taxon>Asteroideae</taxon>
        <taxon>Anthemideae</taxon>
        <taxon>Artemisiinae</taxon>
        <taxon>Artemisia</taxon>
    </lineage>
</organism>
<name>A0A2U1QHE4_ARTAN</name>